<dbReference type="Pfam" id="PF00392">
    <property type="entry name" value="GntR"/>
    <property type="match status" value="1"/>
</dbReference>
<dbReference type="GO" id="GO:0003700">
    <property type="term" value="F:DNA-binding transcription factor activity"/>
    <property type="evidence" value="ECO:0007669"/>
    <property type="project" value="InterPro"/>
</dbReference>
<dbReference type="AlphaFoldDB" id="A0A0R1UB61"/>
<dbReference type="CDD" id="cd07377">
    <property type="entry name" value="WHTH_GntR"/>
    <property type="match status" value="1"/>
</dbReference>
<dbReference type="PANTHER" id="PTHR38445">
    <property type="entry name" value="HTH-TYPE TRANSCRIPTIONAL REPRESSOR YTRA"/>
    <property type="match status" value="1"/>
</dbReference>
<dbReference type="PATRIC" id="fig|1423763.3.peg.1901"/>
<organism evidence="5 6">
    <name type="scientific">Lactobacillus kalixensis DSM 16043</name>
    <dbReference type="NCBI Taxonomy" id="1423763"/>
    <lineage>
        <taxon>Bacteria</taxon>
        <taxon>Bacillati</taxon>
        <taxon>Bacillota</taxon>
        <taxon>Bacilli</taxon>
        <taxon>Lactobacillales</taxon>
        <taxon>Lactobacillaceae</taxon>
        <taxon>Lactobacillus</taxon>
    </lineage>
</organism>
<reference evidence="5 6" key="1">
    <citation type="journal article" date="2015" name="Genome Announc.">
        <title>Expanding the biotechnology potential of lactobacilli through comparative genomics of 213 strains and associated genera.</title>
        <authorList>
            <person name="Sun Z."/>
            <person name="Harris H.M."/>
            <person name="McCann A."/>
            <person name="Guo C."/>
            <person name="Argimon S."/>
            <person name="Zhang W."/>
            <person name="Yang X."/>
            <person name="Jeffery I.B."/>
            <person name="Cooney J.C."/>
            <person name="Kagawa T.F."/>
            <person name="Liu W."/>
            <person name="Song Y."/>
            <person name="Salvetti E."/>
            <person name="Wrobel A."/>
            <person name="Rasinkangas P."/>
            <person name="Parkhill J."/>
            <person name="Rea M.C."/>
            <person name="O'Sullivan O."/>
            <person name="Ritari J."/>
            <person name="Douillard F.P."/>
            <person name="Paul Ross R."/>
            <person name="Yang R."/>
            <person name="Briner A.E."/>
            <person name="Felis G.E."/>
            <person name="de Vos W.M."/>
            <person name="Barrangou R."/>
            <person name="Klaenhammer T.R."/>
            <person name="Caufield P.W."/>
            <person name="Cui Y."/>
            <person name="Zhang H."/>
            <person name="O'Toole P.W."/>
        </authorList>
    </citation>
    <scope>NUCLEOTIDE SEQUENCE [LARGE SCALE GENOMIC DNA]</scope>
    <source>
        <strain evidence="5 6">DSM 16043</strain>
    </source>
</reference>
<dbReference type="InterPro" id="IPR036388">
    <property type="entry name" value="WH-like_DNA-bd_sf"/>
</dbReference>
<sequence>MKRGKQMEFKDNIPIYLQIEQYLYRQIALGQLKAGEKIPSVRNLALELTVNVNTVQRALQQMNDQGILYTKRGEGNFVTEDTELLNQTKQSLIDNELEEFVQNMDKLGVKEESLVSTLQNYLKQRDEKDE</sequence>
<evidence type="ECO:0000259" key="4">
    <source>
        <dbReference type="PROSITE" id="PS50949"/>
    </source>
</evidence>
<dbReference type="Proteomes" id="UP000051036">
    <property type="component" value="Unassembled WGS sequence"/>
</dbReference>
<dbReference type="STRING" id="1423763.FC46_GL001865"/>
<dbReference type="PANTHER" id="PTHR38445:SF6">
    <property type="entry name" value="GNTR-FAMILY TRANSCRIPTIONAL REGULATOR"/>
    <property type="match status" value="1"/>
</dbReference>
<dbReference type="InterPro" id="IPR036390">
    <property type="entry name" value="WH_DNA-bd_sf"/>
</dbReference>
<name>A0A0R1UB61_9LACO</name>
<keyword evidence="6" id="KW-1185">Reference proteome</keyword>
<evidence type="ECO:0000256" key="1">
    <source>
        <dbReference type="ARBA" id="ARBA00023015"/>
    </source>
</evidence>
<keyword evidence="1" id="KW-0805">Transcription regulation</keyword>
<evidence type="ECO:0000256" key="2">
    <source>
        <dbReference type="ARBA" id="ARBA00023125"/>
    </source>
</evidence>
<evidence type="ECO:0000313" key="6">
    <source>
        <dbReference type="Proteomes" id="UP000051036"/>
    </source>
</evidence>
<protein>
    <submittedName>
        <fullName evidence="5">Transcriptional regulator</fullName>
    </submittedName>
</protein>
<dbReference type="EMBL" id="AZFM01000008">
    <property type="protein sequence ID" value="KRL90608.1"/>
    <property type="molecule type" value="Genomic_DNA"/>
</dbReference>
<dbReference type="Gene3D" id="1.10.10.10">
    <property type="entry name" value="Winged helix-like DNA-binding domain superfamily/Winged helix DNA-binding domain"/>
    <property type="match status" value="1"/>
</dbReference>
<keyword evidence="2" id="KW-0238">DNA-binding</keyword>
<accession>A0A0R1UB61</accession>
<proteinExistence type="predicted"/>
<evidence type="ECO:0000256" key="3">
    <source>
        <dbReference type="ARBA" id="ARBA00023163"/>
    </source>
</evidence>
<dbReference type="SUPFAM" id="SSF46785">
    <property type="entry name" value="Winged helix' DNA-binding domain"/>
    <property type="match status" value="1"/>
</dbReference>
<gene>
    <name evidence="5" type="ORF">FC46_GL001865</name>
</gene>
<dbReference type="GO" id="GO:0003677">
    <property type="term" value="F:DNA binding"/>
    <property type="evidence" value="ECO:0007669"/>
    <property type="project" value="UniProtKB-KW"/>
</dbReference>
<comment type="caution">
    <text evidence="5">The sequence shown here is derived from an EMBL/GenBank/DDBJ whole genome shotgun (WGS) entry which is preliminary data.</text>
</comment>
<dbReference type="PROSITE" id="PS50949">
    <property type="entry name" value="HTH_GNTR"/>
    <property type="match status" value="1"/>
</dbReference>
<dbReference type="InterPro" id="IPR000524">
    <property type="entry name" value="Tscrpt_reg_HTH_GntR"/>
</dbReference>
<evidence type="ECO:0000313" key="5">
    <source>
        <dbReference type="EMBL" id="KRL90608.1"/>
    </source>
</evidence>
<keyword evidence="3" id="KW-0804">Transcription</keyword>
<feature type="domain" description="HTH gntR-type" evidence="4">
    <location>
        <begin position="13"/>
        <end position="81"/>
    </location>
</feature>
<dbReference type="SMART" id="SM00345">
    <property type="entry name" value="HTH_GNTR"/>
    <property type="match status" value="1"/>
</dbReference>